<evidence type="ECO:0000313" key="1">
    <source>
        <dbReference type="EMBL" id="KAF0533395.1"/>
    </source>
</evidence>
<proteinExistence type="predicted"/>
<organism evidence="1 2">
    <name type="scientific">Gigaspora margarita</name>
    <dbReference type="NCBI Taxonomy" id="4874"/>
    <lineage>
        <taxon>Eukaryota</taxon>
        <taxon>Fungi</taxon>
        <taxon>Fungi incertae sedis</taxon>
        <taxon>Mucoromycota</taxon>
        <taxon>Glomeromycotina</taxon>
        <taxon>Glomeromycetes</taxon>
        <taxon>Diversisporales</taxon>
        <taxon>Gigasporaceae</taxon>
        <taxon>Gigaspora</taxon>
    </lineage>
</organism>
<comment type="caution">
    <text evidence="1">The sequence shown here is derived from an EMBL/GenBank/DDBJ whole genome shotgun (WGS) entry which is preliminary data.</text>
</comment>
<reference evidence="1 2" key="1">
    <citation type="journal article" date="2019" name="Environ. Microbiol.">
        <title>At the nexus of three kingdoms: the genome of the mycorrhizal fungus Gigaspora margarita provides insights into plant, endobacterial and fungal interactions.</title>
        <authorList>
            <person name="Venice F."/>
            <person name="Ghignone S."/>
            <person name="Salvioli di Fossalunga A."/>
            <person name="Amselem J."/>
            <person name="Novero M."/>
            <person name="Xianan X."/>
            <person name="Sedzielewska Toro K."/>
            <person name="Morin E."/>
            <person name="Lipzen A."/>
            <person name="Grigoriev I.V."/>
            <person name="Henrissat B."/>
            <person name="Martin F.M."/>
            <person name="Bonfante P."/>
        </authorList>
    </citation>
    <scope>NUCLEOTIDE SEQUENCE [LARGE SCALE GENOMIC DNA]</scope>
    <source>
        <strain evidence="1 2">BEG34</strain>
    </source>
</reference>
<protein>
    <submittedName>
        <fullName evidence="1">Uncharacterized protein</fullName>
    </submittedName>
</protein>
<dbReference type="EMBL" id="WTPW01000220">
    <property type="protein sequence ID" value="KAF0533395.1"/>
    <property type="molecule type" value="Genomic_DNA"/>
</dbReference>
<name>A0A8H4EQ38_GIGMA</name>
<keyword evidence="2" id="KW-1185">Reference proteome</keyword>
<dbReference type="OrthoDB" id="5987763at2759"/>
<gene>
    <name evidence="1" type="ORF">F8M41_010531</name>
</gene>
<sequence length="94" mass="11317">MGVEKINKFVDYFGRWWRLKYEMWMICTRGIFRDTMDTNNLIELFHRKLKYIYTSGWSEELSAIVTECKDKEERIIIIFRIALQQAAQAESGKN</sequence>
<accession>A0A8H4EQ38</accession>
<dbReference type="AlphaFoldDB" id="A0A8H4EQ38"/>
<dbReference type="Proteomes" id="UP000439903">
    <property type="component" value="Unassembled WGS sequence"/>
</dbReference>
<evidence type="ECO:0000313" key="2">
    <source>
        <dbReference type="Proteomes" id="UP000439903"/>
    </source>
</evidence>